<dbReference type="InterPro" id="IPR006032">
    <property type="entry name" value="Ribosomal_uS12"/>
</dbReference>
<dbReference type="AlphaFoldDB" id="A0A8H3F534"/>
<gene>
    <name evidence="4" type="ORF">HETSPECPRED_003178</name>
</gene>
<dbReference type="FunFam" id="2.40.50.140:FF:000099">
    <property type="entry name" value="Ribosomal protein S12, mitochondrial"/>
    <property type="match status" value="1"/>
</dbReference>
<reference evidence="4" key="1">
    <citation type="submission" date="2021-03" db="EMBL/GenBank/DDBJ databases">
        <authorList>
            <person name="Tagirdzhanova G."/>
        </authorList>
    </citation>
    <scope>NUCLEOTIDE SEQUENCE</scope>
</reference>
<dbReference type="InterPro" id="IPR005679">
    <property type="entry name" value="Ribosomal_uS12_bac"/>
</dbReference>
<dbReference type="NCBIfam" id="TIGR00981">
    <property type="entry name" value="rpsL_bact"/>
    <property type="match status" value="1"/>
</dbReference>
<dbReference type="GO" id="GO:0006412">
    <property type="term" value="P:translation"/>
    <property type="evidence" value="ECO:0007669"/>
    <property type="project" value="InterPro"/>
</dbReference>
<evidence type="ECO:0000256" key="1">
    <source>
        <dbReference type="ARBA" id="ARBA00005657"/>
    </source>
</evidence>
<evidence type="ECO:0000313" key="4">
    <source>
        <dbReference type="EMBL" id="CAF9917204.1"/>
    </source>
</evidence>
<comment type="caution">
    <text evidence="4">The sequence shown here is derived from an EMBL/GenBank/DDBJ whole genome shotgun (WGS) entry which is preliminary data.</text>
</comment>
<dbReference type="PANTHER" id="PTHR11652">
    <property type="entry name" value="30S RIBOSOMAL PROTEIN S12 FAMILY MEMBER"/>
    <property type="match status" value="1"/>
</dbReference>
<evidence type="ECO:0008006" key="6">
    <source>
        <dbReference type="Google" id="ProtNLM"/>
    </source>
</evidence>
<dbReference type="EMBL" id="CAJPDS010000019">
    <property type="protein sequence ID" value="CAF9917204.1"/>
    <property type="molecule type" value="Genomic_DNA"/>
</dbReference>
<dbReference type="PRINTS" id="PR01034">
    <property type="entry name" value="RIBOSOMALS12"/>
</dbReference>
<dbReference type="Gene3D" id="2.40.50.140">
    <property type="entry name" value="Nucleic acid-binding proteins"/>
    <property type="match status" value="1"/>
</dbReference>
<keyword evidence="3" id="KW-0687">Ribonucleoprotein</keyword>
<evidence type="ECO:0000256" key="2">
    <source>
        <dbReference type="ARBA" id="ARBA00022980"/>
    </source>
</evidence>
<proteinExistence type="inferred from homology"/>
<evidence type="ECO:0000256" key="3">
    <source>
        <dbReference type="ARBA" id="ARBA00023274"/>
    </source>
</evidence>
<dbReference type="GO" id="GO:0003735">
    <property type="term" value="F:structural constituent of ribosome"/>
    <property type="evidence" value="ECO:0007669"/>
    <property type="project" value="InterPro"/>
</dbReference>
<keyword evidence="5" id="KW-1185">Reference proteome</keyword>
<dbReference type="OrthoDB" id="361013at2759"/>
<protein>
    <recommendedName>
        <fullName evidence="6">Ribosomal protein S12</fullName>
    </recommendedName>
</protein>
<evidence type="ECO:0000313" key="5">
    <source>
        <dbReference type="Proteomes" id="UP000664521"/>
    </source>
</evidence>
<keyword evidence="2" id="KW-0689">Ribosomal protein</keyword>
<organism evidence="4 5">
    <name type="scientific">Heterodermia speciosa</name>
    <dbReference type="NCBI Taxonomy" id="116794"/>
    <lineage>
        <taxon>Eukaryota</taxon>
        <taxon>Fungi</taxon>
        <taxon>Dikarya</taxon>
        <taxon>Ascomycota</taxon>
        <taxon>Pezizomycotina</taxon>
        <taxon>Lecanoromycetes</taxon>
        <taxon>OSLEUM clade</taxon>
        <taxon>Lecanoromycetidae</taxon>
        <taxon>Caliciales</taxon>
        <taxon>Physciaceae</taxon>
        <taxon>Heterodermia</taxon>
    </lineage>
</organism>
<dbReference type="InterPro" id="IPR012340">
    <property type="entry name" value="NA-bd_OB-fold"/>
</dbReference>
<name>A0A8H3F534_9LECA</name>
<sequence>MASLFSCSMSRAFTRPTTLSLIHRVSPLSNVPTHTTPFSTSTSHSATLMQVLRKARKPQRSRHTTSPALKNRPQMKAVCLKVTTVKPKKPNSGERRIARVRLSSGKNVQAAIPGEGHNVQQHSVVLVRGGRSQDCPGVRYHLVRGALDLVSSSTLDVREAFAKDPRAGWCREPYNFEIEVRDQEAEDTVSMVTAIENL</sequence>
<dbReference type="CDD" id="cd03368">
    <property type="entry name" value="Ribosomal_S12"/>
    <property type="match status" value="1"/>
</dbReference>
<comment type="similarity">
    <text evidence="1">Belongs to the universal ribosomal protein uS12 family.</text>
</comment>
<accession>A0A8H3F534</accession>
<dbReference type="GO" id="GO:0015935">
    <property type="term" value="C:small ribosomal subunit"/>
    <property type="evidence" value="ECO:0007669"/>
    <property type="project" value="InterPro"/>
</dbReference>
<dbReference type="Proteomes" id="UP000664521">
    <property type="component" value="Unassembled WGS sequence"/>
</dbReference>
<dbReference type="SUPFAM" id="SSF50249">
    <property type="entry name" value="Nucleic acid-binding proteins"/>
    <property type="match status" value="1"/>
</dbReference>
<dbReference type="Pfam" id="PF00164">
    <property type="entry name" value="Ribosom_S12_S23"/>
    <property type="match status" value="1"/>
</dbReference>